<keyword evidence="11" id="KW-0862">Zinc</keyword>
<feature type="region of interest" description="Disordered" evidence="13">
    <location>
        <begin position="40"/>
        <end position="67"/>
    </location>
</feature>
<dbReference type="PROSITE" id="PS50802">
    <property type="entry name" value="OTU"/>
    <property type="match status" value="1"/>
</dbReference>
<evidence type="ECO:0000256" key="12">
    <source>
        <dbReference type="PROSITE-ProRule" id="PRU00322"/>
    </source>
</evidence>
<dbReference type="PANTHER" id="PTHR13367:SF28">
    <property type="entry name" value="UBIQUITIN THIOESTERASE ZRANB1"/>
    <property type="match status" value="1"/>
</dbReference>
<feature type="compositionally biased region" description="Polar residues" evidence="13">
    <location>
        <begin position="94"/>
        <end position="114"/>
    </location>
</feature>
<reference evidence="16" key="1">
    <citation type="submission" date="2023-03" db="EMBL/GenBank/DDBJ databases">
        <authorList>
            <person name="Steffen K."/>
            <person name="Cardenas P."/>
        </authorList>
    </citation>
    <scope>NUCLEOTIDE SEQUENCE</scope>
</reference>
<feature type="domain" description="RanBP2-type" evidence="14">
    <location>
        <begin position="66"/>
        <end position="97"/>
    </location>
</feature>
<dbReference type="CDD" id="cd22767">
    <property type="entry name" value="OTU_ZRANB1"/>
    <property type="match status" value="1"/>
</dbReference>
<evidence type="ECO:0000259" key="14">
    <source>
        <dbReference type="PROSITE" id="PS50199"/>
    </source>
</evidence>
<name>A0AA35QVW9_GEOBA</name>
<dbReference type="GO" id="GO:0071947">
    <property type="term" value="P:protein deubiquitination involved in ubiquitin-dependent protein catabolic process"/>
    <property type="evidence" value="ECO:0007669"/>
    <property type="project" value="TreeGrafter"/>
</dbReference>
<sequence length="642" mass="71163">GAVLELSGDSILDYVPRHLDYVASPGAVGGGMYDEIRVPHHSQHARDSTSNRSSAKPRKKSSVDNRSGQRKWKCSKCTYENWARAGKCIMCQTTKNKTPSPPMSDSETSHSPNPATKHRHPSSPSENANSSSSLASLSSSSLHARSLGINSNQPPSSASPAHTDSSPSAVHLIPCTAAGTSTDVLPSSSLKSTSNEVRQIRNRLSSSDWLFINACLGVVNEDVPAVKAYLRGEGDRARQLGRDECLLLGQPSIFSVGSTLVHLAIRYQRSDILSLLLTPASSDARKRLPSQSNPDLATSIREEVGRCLKQHKGQWPCYSFTHISTFTLPTEIRRFCVAVQKKVLDGVVDREVEKELEEGTPIINWSSELVDDMGCYLYPLWNRTAGDCLLDSVLQATWGVMDRDGTLRRALADSLVDGASLFYKRWKEEEQRQAHLQGYSLGEDQLRQDWAAVLALADQKRKSLEQIHVFALAHVLRRPVVVYGVKVVKNFRGENLGFVNFEGVYLPLIWEKKFCSKSPVALAYTRGHFSALVSLPSSQTNEVGAWSNRSCDSHVSYLPLVDSEGRQFPLHFISEEEIGCEERLLKQYCECHVTKTGILTAVQEAGCPHSLVSQLVDEWLDRYRRMDKRREAAACSNYDSDS</sequence>
<keyword evidence="7 12" id="KW-0863">Zinc-finger</keyword>
<evidence type="ECO:0000256" key="2">
    <source>
        <dbReference type="ARBA" id="ARBA00005865"/>
    </source>
</evidence>
<keyword evidence="10" id="KW-0788">Thiol protease</keyword>
<dbReference type="Gene3D" id="4.10.1060.10">
    <property type="entry name" value="Zinc finger, RanBP2-type"/>
    <property type="match status" value="1"/>
</dbReference>
<keyword evidence="5" id="KW-0479">Metal-binding</keyword>
<gene>
    <name evidence="16" type="ORF">GBAR_LOCUS1248</name>
</gene>
<keyword evidence="9" id="KW-0378">Hydrolase</keyword>
<dbReference type="GO" id="GO:0005634">
    <property type="term" value="C:nucleus"/>
    <property type="evidence" value="ECO:0007669"/>
    <property type="project" value="TreeGrafter"/>
</dbReference>
<comment type="catalytic activity">
    <reaction evidence="1">
        <text>Thiol-dependent hydrolysis of ester, thioester, amide, peptide and isopeptide bonds formed by the C-terminal Gly of ubiquitin (a 76-residue protein attached to proteins as an intracellular targeting signal).</text>
        <dbReference type="EC" id="3.4.19.12"/>
    </reaction>
</comment>
<dbReference type="Gene3D" id="1.25.40.560">
    <property type="match status" value="1"/>
</dbReference>
<dbReference type="SMART" id="SM00547">
    <property type="entry name" value="ZnF_RBZ"/>
    <property type="match status" value="1"/>
</dbReference>
<keyword evidence="6" id="KW-0677">Repeat</keyword>
<dbReference type="PANTHER" id="PTHR13367">
    <property type="entry name" value="UBIQUITIN THIOESTERASE"/>
    <property type="match status" value="1"/>
</dbReference>
<dbReference type="GO" id="GO:0070530">
    <property type="term" value="F:K63-linked polyubiquitin modification-dependent protein binding"/>
    <property type="evidence" value="ECO:0007669"/>
    <property type="project" value="TreeGrafter"/>
</dbReference>
<protein>
    <recommendedName>
        <fullName evidence="3">ubiquitinyl hydrolase 1</fullName>
        <ecNumber evidence="3">3.4.19.12</ecNumber>
    </recommendedName>
</protein>
<feature type="domain" description="OTU" evidence="15">
    <location>
        <begin position="377"/>
        <end position="535"/>
    </location>
</feature>
<evidence type="ECO:0000256" key="8">
    <source>
        <dbReference type="ARBA" id="ARBA00022786"/>
    </source>
</evidence>
<dbReference type="InterPro" id="IPR041294">
    <property type="entry name" value="AnkUBD"/>
</dbReference>
<evidence type="ECO:0000313" key="16">
    <source>
        <dbReference type="EMBL" id="CAI7993392.1"/>
    </source>
</evidence>
<dbReference type="Proteomes" id="UP001174909">
    <property type="component" value="Unassembled WGS sequence"/>
</dbReference>
<feature type="compositionally biased region" description="Low complexity" evidence="13">
    <location>
        <begin position="122"/>
        <end position="141"/>
    </location>
</feature>
<dbReference type="InterPro" id="IPR049768">
    <property type="entry name" value="ZRANB1_OTU"/>
</dbReference>
<dbReference type="PROSITE" id="PS01358">
    <property type="entry name" value="ZF_RANBP2_1"/>
    <property type="match status" value="1"/>
</dbReference>
<dbReference type="InterPro" id="IPR051346">
    <property type="entry name" value="OTU_Deubiquitinase"/>
</dbReference>
<dbReference type="GO" id="GO:0008270">
    <property type="term" value="F:zinc ion binding"/>
    <property type="evidence" value="ECO:0007669"/>
    <property type="project" value="UniProtKB-KW"/>
</dbReference>
<dbReference type="Pfam" id="PF02338">
    <property type="entry name" value="OTU"/>
    <property type="match status" value="1"/>
</dbReference>
<evidence type="ECO:0000256" key="6">
    <source>
        <dbReference type="ARBA" id="ARBA00022737"/>
    </source>
</evidence>
<keyword evidence="8" id="KW-0833">Ubl conjugation pathway</keyword>
<evidence type="ECO:0000256" key="9">
    <source>
        <dbReference type="ARBA" id="ARBA00022801"/>
    </source>
</evidence>
<dbReference type="GO" id="GO:0005737">
    <property type="term" value="C:cytoplasm"/>
    <property type="evidence" value="ECO:0007669"/>
    <property type="project" value="TreeGrafter"/>
</dbReference>
<feature type="non-terminal residue" evidence="16">
    <location>
        <position position="1"/>
    </location>
</feature>
<dbReference type="PROSITE" id="PS50199">
    <property type="entry name" value="ZF_RANBP2_2"/>
    <property type="match status" value="1"/>
</dbReference>
<dbReference type="EMBL" id="CASHTH010000187">
    <property type="protein sequence ID" value="CAI7993392.1"/>
    <property type="molecule type" value="Genomic_DNA"/>
</dbReference>
<evidence type="ECO:0000256" key="10">
    <source>
        <dbReference type="ARBA" id="ARBA00022807"/>
    </source>
</evidence>
<evidence type="ECO:0000313" key="17">
    <source>
        <dbReference type="Proteomes" id="UP001174909"/>
    </source>
</evidence>
<evidence type="ECO:0000256" key="7">
    <source>
        <dbReference type="ARBA" id="ARBA00022771"/>
    </source>
</evidence>
<feature type="region of interest" description="Disordered" evidence="13">
    <location>
        <begin position="94"/>
        <end position="169"/>
    </location>
</feature>
<dbReference type="InterPro" id="IPR003323">
    <property type="entry name" value="OTU_dom"/>
</dbReference>
<comment type="similarity">
    <text evidence="2">Belongs to the peptidase C64 family.</text>
</comment>
<feature type="compositionally biased region" description="Basic and acidic residues" evidence="13">
    <location>
        <begin position="40"/>
        <end position="49"/>
    </location>
</feature>
<dbReference type="AlphaFoldDB" id="A0AA35QVW9"/>
<evidence type="ECO:0000259" key="15">
    <source>
        <dbReference type="PROSITE" id="PS50802"/>
    </source>
</evidence>
<evidence type="ECO:0000256" key="1">
    <source>
        <dbReference type="ARBA" id="ARBA00000707"/>
    </source>
</evidence>
<keyword evidence="4" id="KW-0645">Protease</keyword>
<dbReference type="Pfam" id="PF18418">
    <property type="entry name" value="AnkUBD"/>
    <property type="match status" value="1"/>
</dbReference>
<dbReference type="GO" id="GO:0004843">
    <property type="term" value="F:cysteine-type deubiquitinase activity"/>
    <property type="evidence" value="ECO:0007669"/>
    <property type="project" value="UniProtKB-EC"/>
</dbReference>
<evidence type="ECO:0000256" key="11">
    <source>
        <dbReference type="ARBA" id="ARBA00022833"/>
    </source>
</evidence>
<proteinExistence type="inferred from homology"/>
<dbReference type="InterPro" id="IPR001876">
    <property type="entry name" value="Znf_RanBP2"/>
</dbReference>
<keyword evidence="17" id="KW-1185">Reference proteome</keyword>
<evidence type="ECO:0000256" key="4">
    <source>
        <dbReference type="ARBA" id="ARBA00022670"/>
    </source>
</evidence>
<evidence type="ECO:0000256" key="13">
    <source>
        <dbReference type="SAM" id="MobiDB-lite"/>
    </source>
</evidence>
<evidence type="ECO:0000256" key="3">
    <source>
        <dbReference type="ARBA" id="ARBA00012759"/>
    </source>
</evidence>
<organism evidence="16 17">
    <name type="scientific">Geodia barretti</name>
    <name type="common">Barrett's horny sponge</name>
    <dbReference type="NCBI Taxonomy" id="519541"/>
    <lineage>
        <taxon>Eukaryota</taxon>
        <taxon>Metazoa</taxon>
        <taxon>Porifera</taxon>
        <taxon>Demospongiae</taxon>
        <taxon>Heteroscleromorpha</taxon>
        <taxon>Tetractinellida</taxon>
        <taxon>Astrophorina</taxon>
        <taxon>Geodiidae</taxon>
        <taxon>Geodia</taxon>
    </lineage>
</organism>
<accession>A0AA35QVW9</accession>
<evidence type="ECO:0000256" key="5">
    <source>
        <dbReference type="ARBA" id="ARBA00022723"/>
    </source>
</evidence>
<dbReference type="EC" id="3.4.19.12" evidence="3"/>
<comment type="caution">
    <text evidence="16">The sequence shown here is derived from an EMBL/GenBank/DDBJ whole genome shotgun (WGS) entry which is preliminary data.</text>
</comment>